<dbReference type="AlphaFoldDB" id="A0A4U5VV75"/>
<dbReference type="PROSITE" id="PS50979">
    <property type="entry name" value="BC"/>
    <property type="match status" value="1"/>
</dbReference>
<dbReference type="Gene3D" id="3.30.1490.20">
    <property type="entry name" value="ATP-grasp fold, A domain"/>
    <property type="match status" value="1"/>
</dbReference>
<sequence>MVLARFAHSAPKSEYRPIKKVMVANRGEIAIRVFRACTELGIRTVAVYSEQDTGQMHRCTRGPRNRCPIATCRSAGVRTKTYGFPIIFNAYGGGGRGMRVVRVRKERECVSHQQAVQLLRNKFIVVLGDSIQRAVYKDLVLLLQKEKYLSAAQLKKKGEMSFEQDCLVEGGCLDNMHNGIEYREVRQFQSDHHLVRFYFVTRIYSRYMRSILEDFRQGLKPDVVIVNSCVWDISRYLSNWIVDYQERLNMFFKELHAILPDETLIIWNLTMPLGQRIRGGFLVPEIKHKASHLRQDVIEANFYSGTLANSYGLDVLDLHFQFRFSLQHRTGDGVHWNALAHRRITSLLLQHSAQAWGVILPGPVATVEPTGVTEQQSVCEKATKPSEHHQSMGKEDFFSDAPSVGYLSFENNPQPQSNRRKAAGAYKPAPQPQFHLPVHITRKRRQDKNDFGFWPPHHFEPYYKPCYVPYYQHHHGYVMRSRHTRNYYAPYTQQRPSHYAHHGHYY</sequence>
<name>A0A4U5VV75_COLLU</name>
<comment type="similarity">
    <text evidence="4">Belongs to the PC-esterase family.</text>
</comment>
<dbReference type="InterPro" id="IPR016185">
    <property type="entry name" value="PreATP-grasp_dom_sf"/>
</dbReference>
<evidence type="ECO:0000256" key="2">
    <source>
        <dbReference type="ARBA" id="ARBA00022741"/>
    </source>
</evidence>
<feature type="region of interest" description="Disordered" evidence="5">
    <location>
        <begin position="410"/>
        <end position="432"/>
    </location>
</feature>
<keyword evidence="1" id="KW-0436">Ligase</keyword>
<keyword evidence="3" id="KW-0067">ATP-binding</keyword>
<dbReference type="GO" id="GO:0005524">
    <property type="term" value="F:ATP binding"/>
    <property type="evidence" value="ECO:0007669"/>
    <property type="project" value="UniProtKB-KW"/>
</dbReference>
<keyword evidence="2" id="KW-0547">Nucleotide-binding</keyword>
<dbReference type="InterPro" id="IPR013815">
    <property type="entry name" value="ATP_grasp_subdomain_1"/>
</dbReference>
<protein>
    <submittedName>
        <fullName evidence="7">PC-esterase domain-containing protein 1A</fullName>
    </submittedName>
</protein>
<dbReference type="SUPFAM" id="SSF52266">
    <property type="entry name" value="SGNH hydrolase"/>
    <property type="match status" value="1"/>
</dbReference>
<evidence type="ECO:0000256" key="1">
    <source>
        <dbReference type="ARBA" id="ARBA00022598"/>
    </source>
</evidence>
<dbReference type="InterPro" id="IPR005481">
    <property type="entry name" value="BC-like_N"/>
</dbReference>
<evidence type="ECO:0000256" key="3">
    <source>
        <dbReference type="ARBA" id="ARBA00022840"/>
    </source>
</evidence>
<dbReference type="InterPro" id="IPR036514">
    <property type="entry name" value="SGNH_hydro_sf"/>
</dbReference>
<dbReference type="Pfam" id="PF00289">
    <property type="entry name" value="Biotin_carb_N"/>
    <property type="match status" value="1"/>
</dbReference>
<evidence type="ECO:0000313" key="7">
    <source>
        <dbReference type="EMBL" id="TKS92673.1"/>
    </source>
</evidence>
<dbReference type="GO" id="GO:0016874">
    <property type="term" value="F:ligase activity"/>
    <property type="evidence" value="ECO:0007669"/>
    <property type="project" value="UniProtKB-KW"/>
</dbReference>
<dbReference type="STRING" id="240159.A0A4U5VV75"/>
<dbReference type="PANTHER" id="PTHR14469:SF0">
    <property type="entry name" value="FAMILY WITH SEQUENCE SIMILARITY 113"/>
    <property type="match status" value="1"/>
</dbReference>
<keyword evidence="8" id="KW-1185">Reference proteome</keyword>
<evidence type="ECO:0000256" key="4">
    <source>
        <dbReference type="ARBA" id="ARBA00037957"/>
    </source>
</evidence>
<reference evidence="7 8" key="1">
    <citation type="submission" date="2019-01" db="EMBL/GenBank/DDBJ databases">
        <title>Genome Assembly of Collichthys lucidus.</title>
        <authorList>
            <person name="Cai M."/>
            <person name="Xiao S."/>
        </authorList>
    </citation>
    <scope>NUCLEOTIDE SEQUENCE [LARGE SCALE GENOMIC DNA]</scope>
    <source>
        <strain evidence="7">JT15FE1705JMU</strain>
        <tissue evidence="7">Muscle</tissue>
    </source>
</reference>
<dbReference type="EMBL" id="CM014101">
    <property type="protein sequence ID" value="TKS92673.1"/>
    <property type="molecule type" value="Genomic_DNA"/>
</dbReference>
<proteinExistence type="inferred from homology"/>
<dbReference type="SUPFAM" id="SSF52440">
    <property type="entry name" value="PreATP-grasp domain"/>
    <property type="match status" value="1"/>
</dbReference>
<dbReference type="Proteomes" id="UP000298787">
    <property type="component" value="Chromosome 24"/>
</dbReference>
<accession>A0A4U5VV75</accession>
<dbReference type="PANTHER" id="PTHR14469">
    <property type="entry name" value="SARCOMA ANTIGEN NY-SAR-23"/>
    <property type="match status" value="1"/>
</dbReference>
<organism evidence="7 8">
    <name type="scientific">Collichthys lucidus</name>
    <name type="common">Big head croaker</name>
    <name type="synonym">Sciaena lucida</name>
    <dbReference type="NCBI Taxonomy" id="240159"/>
    <lineage>
        <taxon>Eukaryota</taxon>
        <taxon>Metazoa</taxon>
        <taxon>Chordata</taxon>
        <taxon>Craniata</taxon>
        <taxon>Vertebrata</taxon>
        <taxon>Euteleostomi</taxon>
        <taxon>Actinopterygii</taxon>
        <taxon>Neopterygii</taxon>
        <taxon>Teleostei</taxon>
        <taxon>Neoteleostei</taxon>
        <taxon>Acanthomorphata</taxon>
        <taxon>Eupercaria</taxon>
        <taxon>Sciaenidae</taxon>
        <taxon>Collichthys</taxon>
    </lineage>
</organism>
<dbReference type="InterPro" id="IPR011764">
    <property type="entry name" value="Biotin_carboxylation_dom"/>
</dbReference>
<dbReference type="Gene3D" id="3.40.50.1110">
    <property type="entry name" value="SGNH hydrolase"/>
    <property type="match status" value="1"/>
</dbReference>
<feature type="domain" description="Biotin carboxylation" evidence="6">
    <location>
        <begin position="17"/>
        <end position="506"/>
    </location>
</feature>
<gene>
    <name evidence="7" type="ORF">D9C73_027341</name>
</gene>
<dbReference type="Gene3D" id="3.40.50.20">
    <property type="match status" value="1"/>
</dbReference>
<evidence type="ECO:0000313" key="8">
    <source>
        <dbReference type="Proteomes" id="UP000298787"/>
    </source>
</evidence>
<evidence type="ECO:0000259" key="6">
    <source>
        <dbReference type="PROSITE" id="PS50979"/>
    </source>
</evidence>
<evidence type="ECO:0000256" key="5">
    <source>
        <dbReference type="SAM" id="MobiDB-lite"/>
    </source>
</evidence>